<feature type="compositionally biased region" description="Basic and acidic residues" evidence="1">
    <location>
        <begin position="601"/>
        <end position="611"/>
    </location>
</feature>
<feature type="compositionally biased region" description="Basic and acidic residues" evidence="1">
    <location>
        <begin position="714"/>
        <end position="750"/>
    </location>
</feature>
<gene>
    <name evidence="3" type="primary">LOC100212507</name>
</gene>
<protein>
    <submittedName>
        <fullName evidence="3">Uncharacterized protein DDB_G0283697 isoform X5</fullName>
    </submittedName>
</protein>
<reference evidence="3" key="2">
    <citation type="submission" date="2025-08" db="UniProtKB">
        <authorList>
            <consortium name="RefSeq"/>
        </authorList>
    </citation>
    <scope>IDENTIFICATION</scope>
</reference>
<feature type="region of interest" description="Disordered" evidence="1">
    <location>
        <begin position="1"/>
        <end position="131"/>
    </location>
</feature>
<accession>A0ABM4B5T7</accession>
<feature type="compositionally biased region" description="Basic and acidic residues" evidence="1">
    <location>
        <begin position="232"/>
        <end position="242"/>
    </location>
</feature>
<feature type="compositionally biased region" description="Basic and acidic residues" evidence="1">
    <location>
        <begin position="803"/>
        <end position="828"/>
    </location>
</feature>
<feature type="region of interest" description="Disordered" evidence="1">
    <location>
        <begin position="143"/>
        <end position="261"/>
    </location>
</feature>
<feature type="compositionally biased region" description="Basic and acidic residues" evidence="1">
    <location>
        <begin position="757"/>
        <end position="778"/>
    </location>
</feature>
<feature type="region of interest" description="Disordered" evidence="1">
    <location>
        <begin position="543"/>
        <end position="585"/>
    </location>
</feature>
<feature type="region of interest" description="Disordered" evidence="1">
    <location>
        <begin position="366"/>
        <end position="392"/>
    </location>
</feature>
<dbReference type="RefSeq" id="XP_065644214.1">
    <property type="nucleotide sequence ID" value="XM_065788142.1"/>
</dbReference>
<organism evidence="2 3">
    <name type="scientific">Hydra vulgaris</name>
    <name type="common">Hydra</name>
    <name type="synonym">Hydra attenuata</name>
    <dbReference type="NCBI Taxonomy" id="6087"/>
    <lineage>
        <taxon>Eukaryota</taxon>
        <taxon>Metazoa</taxon>
        <taxon>Cnidaria</taxon>
        <taxon>Hydrozoa</taxon>
        <taxon>Hydroidolina</taxon>
        <taxon>Anthoathecata</taxon>
        <taxon>Aplanulata</taxon>
        <taxon>Hydridae</taxon>
        <taxon>Hydra</taxon>
    </lineage>
</organism>
<dbReference type="InterPro" id="IPR040427">
    <property type="entry name" value="Flacc"/>
</dbReference>
<feature type="compositionally biased region" description="Basic and acidic residues" evidence="1">
    <location>
        <begin position="646"/>
        <end position="660"/>
    </location>
</feature>
<dbReference type="GeneID" id="100212507"/>
<dbReference type="PANTHER" id="PTHR38563">
    <property type="entry name" value="FL(2)D-ASSOCIATED COMPLEX COMPONENT"/>
    <property type="match status" value="1"/>
</dbReference>
<reference evidence="2" key="1">
    <citation type="submission" date="2025-05" db="UniProtKB">
        <authorList>
            <consortium name="RefSeq"/>
        </authorList>
    </citation>
    <scope>NUCLEOTIDE SEQUENCE [LARGE SCALE GENOMIC DNA]</scope>
</reference>
<evidence type="ECO:0000256" key="1">
    <source>
        <dbReference type="SAM" id="MobiDB-lite"/>
    </source>
</evidence>
<feature type="region of interest" description="Disordered" evidence="1">
    <location>
        <begin position="863"/>
        <end position="884"/>
    </location>
</feature>
<name>A0ABM4B5T7_HYDVU</name>
<evidence type="ECO:0000313" key="2">
    <source>
        <dbReference type="Proteomes" id="UP001652625"/>
    </source>
</evidence>
<feature type="compositionally biased region" description="Basic and acidic residues" evidence="1">
    <location>
        <begin position="372"/>
        <end position="392"/>
    </location>
</feature>
<feature type="compositionally biased region" description="Polar residues" evidence="1">
    <location>
        <begin position="780"/>
        <end position="790"/>
    </location>
</feature>
<keyword evidence="2" id="KW-1185">Reference proteome</keyword>
<evidence type="ECO:0000313" key="3">
    <source>
        <dbReference type="RefSeq" id="XP_065644214.1"/>
    </source>
</evidence>
<feature type="compositionally biased region" description="Basic and acidic residues" evidence="1">
    <location>
        <begin position="863"/>
        <end position="872"/>
    </location>
</feature>
<feature type="region of interest" description="Disordered" evidence="1">
    <location>
        <begin position="601"/>
        <end position="830"/>
    </location>
</feature>
<feature type="compositionally biased region" description="Basic and acidic residues" evidence="1">
    <location>
        <begin position="671"/>
        <end position="701"/>
    </location>
</feature>
<dbReference type="PANTHER" id="PTHR38563:SF1">
    <property type="entry name" value="FL(2)D-ASSOCIATED COMPLEX COMPONENT"/>
    <property type="match status" value="1"/>
</dbReference>
<feature type="compositionally biased region" description="Polar residues" evidence="1">
    <location>
        <begin position="873"/>
        <end position="883"/>
    </location>
</feature>
<feature type="compositionally biased region" description="Basic residues" evidence="1">
    <location>
        <begin position="612"/>
        <end position="625"/>
    </location>
</feature>
<dbReference type="Proteomes" id="UP001652625">
    <property type="component" value="Chromosome 01"/>
</dbReference>
<feature type="compositionally biased region" description="Basic and acidic residues" evidence="1">
    <location>
        <begin position="559"/>
        <end position="585"/>
    </location>
</feature>
<sequence length="1097" mass="128186">MSSTRKVTIDSGRRIATGDALDSSKKKSVFERLGGNGSTPKSVVKTKTSKKISSENQSEDEDGDEKEKRKVVSFTVKKNSLVEDSENKLKKKKQETEEDITKPKKKKKQKVEGASLKPKKNLDGLLEDGNTVDAFVRKKKKKILSPTLSTVKKKKKSLVEEEQEPFPLKKSSAKPPNDLRKIQTDSSIDQEDSEKKKKKIKQGKQSPLENIKKVKKNEILSLSPTKKKVKSKISDDENNFDKLHKKQNKPSLTSSDDDDDILHKKKIKKGKKQIKSSVSLSPIKDLSSFDSDSVGLTSESEHDERVKKKRKTYNFNDRGKETFYERSHFVGRQNTDMQNRIKKNFRDFDKNCDDRIPERRQNQVRQYDQEDLDNRRHDDFHRNKRTDQYNSDDRFTSRIDNRQTYNHYNKRNNDYNQLSWHDNDCDERRTDMRFDDRNHNMDDRCNNRNQNNRYDYRDTRDNIDNQREYYREDNRDFRSNDDHTTDWNHDYADNEHYNNRGHHFYRGRGRGYRGGRGNFRGNYSNYNNNDGGLVGRYNQRASPTHREYDNYNDVQGEYPPERSARYDYHGNNYHKDVSRSKERKFELSPIRDPNFIGSISRKRELSEEADKRRKRKHEIPKKKSSKDKGSESEVTDDETKKKKAKIEKPTKDLKENDQSKVSKKITPLKQTVREESPKSTKTTKDVKQKVENDDKSKEKKLISNKKLPPVKDPSVSKEEKITIKSEIDNIKKDDFPTKRDEKNLVDSAKNEKRHCKEKSTSKDEIEDLNENRKSRLSERTGISTGWSSTHSDFRKGRSPVRSNDSRRSPAHSTDSRKDRSPESRDSYKRGWSPVKYDRRRSPIYNRDAYRRESYVFDRNKNHDVSRSWERNKSPNNRGDTPSLDSEKRIIECLDVYESISDEELDLFDDNDEEFPQPASVLEVDWSLLQNGENLKVDKENESLPEFKRKLCPGNILAEIGYSPSLLKKTVVERVQDACFSCMRIESRFLEPSEEVKLQTGMAATVRKVFKNRSARKDLFLKCLTGLKNDLALRRELRKPVDKIGSNSTIFYSAPSQSADYDLFLNSVDLYDKKECSNGYPLHISLVSKVGSVIICKS</sequence>
<proteinExistence type="predicted"/>